<dbReference type="Proteomes" id="UP001064782">
    <property type="component" value="Unassembled WGS sequence"/>
</dbReference>
<dbReference type="Proteomes" id="UP001165663">
    <property type="component" value="Unassembled WGS sequence"/>
</dbReference>
<evidence type="ECO:0000256" key="3">
    <source>
        <dbReference type="SAM" id="MobiDB-lite"/>
    </source>
</evidence>
<feature type="compositionally biased region" description="Polar residues" evidence="3">
    <location>
        <begin position="1"/>
        <end position="10"/>
    </location>
</feature>
<dbReference type="AlphaFoldDB" id="A0A9P3UUR1"/>
<feature type="transmembrane region" description="Helical" evidence="4">
    <location>
        <begin position="72"/>
        <end position="96"/>
    </location>
</feature>
<evidence type="ECO:0000256" key="4">
    <source>
        <dbReference type="SAM" id="Phobius"/>
    </source>
</evidence>
<feature type="compositionally biased region" description="Low complexity" evidence="3">
    <location>
        <begin position="33"/>
        <end position="43"/>
    </location>
</feature>
<sequence>MVTEEVPTTQRVRRKAARAAGPPKTQQVEREATAGAAETVVVAPKKTAHPAAASKTRPTVRPPRRRQPNRRVVGWVSLVAAVMVIAALTAGVTALVTQHRNARAEQAREQRFVDTATQTVVNMYSHTMDNIDEAVSRFVNGTSGPLRAKFGAENIEILKTIFRKTNSSSEAVITGAGLESIDSVSDNAAVLVAVRVTVADMDGVNKPSEPYRMRVIVHGTRRAG</sequence>
<evidence type="ECO:0000256" key="1">
    <source>
        <dbReference type="ARBA" id="ARBA00004370"/>
    </source>
</evidence>
<gene>
    <name evidence="6" type="ORF">Mkiyose1413_28880</name>
    <name evidence="5" type="ORF">SRL2020028_40790</name>
</gene>
<comment type="caution">
    <text evidence="6">The sequence shown here is derived from an EMBL/GenBank/DDBJ whole genome shotgun (WGS) entry which is preliminary data.</text>
</comment>
<feature type="region of interest" description="Disordered" evidence="3">
    <location>
        <begin position="1"/>
        <end position="68"/>
    </location>
</feature>
<evidence type="ECO:0000313" key="6">
    <source>
        <dbReference type="EMBL" id="GLD31005.1"/>
    </source>
</evidence>
<reference evidence="6" key="1">
    <citation type="submission" date="2022-08" db="EMBL/GenBank/DDBJ databases">
        <title>Mycobacterium kiyosense sp. nov., scotochromogenic slow-glowing species isolated from respiratory specimens.</title>
        <authorList>
            <person name="Fukano H."/>
            <person name="Kazumi Y."/>
            <person name="Sakagami N."/>
            <person name="Ato M."/>
            <person name="Mitarai S."/>
            <person name="Hoshino Y."/>
        </authorList>
    </citation>
    <scope>NUCLEOTIDE SEQUENCE</scope>
    <source>
        <strain evidence="6">1413</strain>
        <strain evidence="5">SRL2020-028</strain>
    </source>
</reference>
<keyword evidence="4" id="KW-1133">Transmembrane helix</keyword>
<protein>
    <submittedName>
        <fullName evidence="6">Mammalian cell entry protein</fullName>
    </submittedName>
</protein>
<name>A0A9P3UUR1_9MYCO</name>
<evidence type="ECO:0000313" key="7">
    <source>
        <dbReference type="Proteomes" id="UP001064782"/>
    </source>
</evidence>
<dbReference type="PANTHER" id="PTHR37042:SF4">
    <property type="entry name" value="OUTER MEMBRANE PROTEIN RV1973"/>
    <property type="match status" value="1"/>
</dbReference>
<dbReference type="EMBL" id="BRXE01000062">
    <property type="protein sequence ID" value="GLB84823.1"/>
    <property type="molecule type" value="Genomic_DNA"/>
</dbReference>
<keyword evidence="4" id="KW-0812">Transmembrane</keyword>
<organism evidence="6 7">
    <name type="scientific">Mycobacterium kiyosense</name>
    <dbReference type="NCBI Taxonomy" id="2871094"/>
    <lineage>
        <taxon>Bacteria</taxon>
        <taxon>Bacillati</taxon>
        <taxon>Actinomycetota</taxon>
        <taxon>Actinomycetes</taxon>
        <taxon>Mycobacteriales</taxon>
        <taxon>Mycobacteriaceae</taxon>
        <taxon>Mycobacterium</taxon>
    </lineage>
</organism>
<dbReference type="PANTHER" id="PTHR37042">
    <property type="entry name" value="OUTER MEMBRANE PROTEIN RV1973"/>
    <property type="match status" value="1"/>
</dbReference>
<evidence type="ECO:0000256" key="2">
    <source>
        <dbReference type="ARBA" id="ARBA00023136"/>
    </source>
</evidence>
<keyword evidence="2 4" id="KW-0472">Membrane</keyword>
<dbReference type="EMBL" id="BRZI01000020">
    <property type="protein sequence ID" value="GLD31005.1"/>
    <property type="molecule type" value="Genomic_DNA"/>
</dbReference>
<proteinExistence type="predicted"/>
<dbReference type="GO" id="GO:0016020">
    <property type="term" value="C:membrane"/>
    <property type="evidence" value="ECO:0007669"/>
    <property type="project" value="UniProtKB-SubCell"/>
</dbReference>
<evidence type="ECO:0000313" key="5">
    <source>
        <dbReference type="EMBL" id="GLB84823.1"/>
    </source>
</evidence>
<accession>A0A9P3UUR1</accession>
<keyword evidence="7" id="KW-1185">Reference proteome</keyword>
<comment type="subcellular location">
    <subcellularLocation>
        <location evidence="1">Membrane</location>
    </subcellularLocation>
</comment>